<dbReference type="GO" id="GO:0008270">
    <property type="term" value="F:zinc ion binding"/>
    <property type="evidence" value="ECO:0007669"/>
    <property type="project" value="UniProtKB-KW"/>
</dbReference>
<dbReference type="Proteomes" id="UP000198406">
    <property type="component" value="Unassembled WGS sequence"/>
</dbReference>
<sequence>MKVRSPQVAAAEPQSDFDLSLMHRHKIIKRTLAQWSVHRSQTTQNWIATISRLDQQNPEKLRHIQFPFATEKEARTFCKSYAPPKMSSSIVCEICEAHPNPTVRHCRNCGASVCDKCSVRWGARMVPKTYSSSAALTQRVCKSCDWLSNAFCMSLLKGRFAEAQTLFQTGNVNLRTSFADIREEAMFPIHTAVMGGSFELVQWLVDVQLCPISVRTDPKTGSMLSVQTSAGRTLLDLAMTGLRPKLDILVFLIRKGLTLTDVKNPALVPKTLEAILKAGYPLDSALPTKAVDIPVDGSVEETSTCIEDLCCLCCEQSMDCVLTPCGHQMCCITCGQQLKQCPLCKTECSALKVFRQ</sequence>
<evidence type="ECO:0000256" key="1">
    <source>
        <dbReference type="PROSITE-ProRule" id="PRU00175"/>
    </source>
</evidence>
<feature type="domain" description="RING-type" evidence="2">
    <location>
        <begin position="310"/>
        <end position="345"/>
    </location>
</feature>
<evidence type="ECO:0000259" key="2">
    <source>
        <dbReference type="PROSITE" id="PS50089"/>
    </source>
</evidence>
<dbReference type="AlphaFoldDB" id="A0A1Z5KGD8"/>
<protein>
    <recommendedName>
        <fullName evidence="2">RING-type domain-containing protein</fullName>
    </recommendedName>
</protein>
<reference evidence="3 4" key="1">
    <citation type="journal article" date="2015" name="Plant Cell">
        <title>Oil accumulation by the oleaginous diatom Fistulifera solaris as revealed by the genome and transcriptome.</title>
        <authorList>
            <person name="Tanaka T."/>
            <person name="Maeda Y."/>
            <person name="Veluchamy A."/>
            <person name="Tanaka M."/>
            <person name="Abida H."/>
            <person name="Marechal E."/>
            <person name="Bowler C."/>
            <person name="Muto M."/>
            <person name="Sunaga Y."/>
            <person name="Tanaka M."/>
            <person name="Yoshino T."/>
            <person name="Taniguchi T."/>
            <person name="Fukuda Y."/>
            <person name="Nemoto M."/>
            <person name="Matsumoto M."/>
            <person name="Wong P.S."/>
            <person name="Aburatani S."/>
            <person name="Fujibuchi W."/>
        </authorList>
    </citation>
    <scope>NUCLEOTIDE SEQUENCE [LARGE SCALE GENOMIC DNA]</scope>
    <source>
        <strain evidence="3 4">JPCC DA0580</strain>
    </source>
</reference>
<dbReference type="EMBL" id="BDSP01000223">
    <property type="protein sequence ID" value="GAX25276.1"/>
    <property type="molecule type" value="Genomic_DNA"/>
</dbReference>
<accession>A0A1Z5KGD8</accession>
<dbReference type="Pfam" id="PF13920">
    <property type="entry name" value="zf-C3HC4_3"/>
    <property type="match status" value="1"/>
</dbReference>
<dbReference type="Gene3D" id="3.30.40.10">
    <property type="entry name" value="Zinc/RING finger domain, C3HC4 (zinc finger)"/>
    <property type="match status" value="2"/>
</dbReference>
<dbReference type="InParanoid" id="A0A1Z5KGD8"/>
<keyword evidence="1" id="KW-0479">Metal-binding</keyword>
<dbReference type="PROSITE" id="PS50089">
    <property type="entry name" value="ZF_RING_2"/>
    <property type="match status" value="1"/>
</dbReference>
<evidence type="ECO:0000313" key="3">
    <source>
        <dbReference type="EMBL" id="GAX25276.1"/>
    </source>
</evidence>
<keyword evidence="1" id="KW-0863">Zinc-finger</keyword>
<evidence type="ECO:0000313" key="4">
    <source>
        <dbReference type="Proteomes" id="UP000198406"/>
    </source>
</evidence>
<dbReference type="InterPro" id="IPR013083">
    <property type="entry name" value="Znf_RING/FYVE/PHD"/>
</dbReference>
<organism evidence="3 4">
    <name type="scientific">Fistulifera solaris</name>
    <name type="common">Oleaginous diatom</name>
    <dbReference type="NCBI Taxonomy" id="1519565"/>
    <lineage>
        <taxon>Eukaryota</taxon>
        <taxon>Sar</taxon>
        <taxon>Stramenopiles</taxon>
        <taxon>Ochrophyta</taxon>
        <taxon>Bacillariophyta</taxon>
        <taxon>Bacillariophyceae</taxon>
        <taxon>Bacillariophycidae</taxon>
        <taxon>Naviculales</taxon>
        <taxon>Naviculaceae</taxon>
        <taxon>Fistulifera</taxon>
    </lineage>
</organism>
<keyword evidence="4" id="KW-1185">Reference proteome</keyword>
<dbReference type="InterPro" id="IPR001841">
    <property type="entry name" value="Znf_RING"/>
</dbReference>
<dbReference type="OrthoDB" id="44365at2759"/>
<name>A0A1Z5KGD8_FISSO</name>
<gene>
    <name evidence="3" type="ORF">FisN_5Lh360</name>
</gene>
<comment type="caution">
    <text evidence="3">The sequence shown here is derived from an EMBL/GenBank/DDBJ whole genome shotgun (WGS) entry which is preliminary data.</text>
</comment>
<keyword evidence="1" id="KW-0862">Zinc</keyword>
<proteinExistence type="predicted"/>
<dbReference type="SUPFAM" id="SSF57903">
    <property type="entry name" value="FYVE/PHD zinc finger"/>
    <property type="match status" value="1"/>
</dbReference>
<dbReference type="InterPro" id="IPR011011">
    <property type="entry name" value="Znf_FYVE_PHD"/>
</dbReference>